<dbReference type="AlphaFoldDB" id="A0A941DAI3"/>
<accession>A0A941DAI3</accession>
<dbReference type="Gene3D" id="2.40.30.100">
    <property type="entry name" value="AF2212/PG0164-like"/>
    <property type="match status" value="1"/>
</dbReference>
<proteinExistence type="predicted"/>
<evidence type="ECO:0000313" key="2">
    <source>
        <dbReference type="Proteomes" id="UP000677016"/>
    </source>
</evidence>
<dbReference type="InterPro" id="IPR037079">
    <property type="entry name" value="AF2212/PG0164-like_sf"/>
</dbReference>
<sequence length="95" mass="10143">MDLTFSGAVYEWRGPAPHHFVDLPEEESAAVQATSALTSYGWGCIPLAARIGRTDFTTALIPRGERYALPLKAAVRRAEGIGVGDTVEVALSVDV</sequence>
<reference evidence="1" key="1">
    <citation type="submission" date="2021-04" db="EMBL/GenBank/DDBJ databases">
        <title>Phycicoccus avicenniae sp. nov., a novel endophytic actinomycetes isolated from branch of Avicennia mariana.</title>
        <authorList>
            <person name="Tuo L."/>
        </authorList>
    </citation>
    <scope>NUCLEOTIDE SEQUENCE</scope>
    <source>
        <strain evidence="1">BSK3Z-2</strain>
    </source>
</reference>
<dbReference type="Proteomes" id="UP000677016">
    <property type="component" value="Unassembled WGS sequence"/>
</dbReference>
<organism evidence="1 2">
    <name type="scientific">Phycicoccus avicenniae</name>
    <dbReference type="NCBI Taxonomy" id="2828860"/>
    <lineage>
        <taxon>Bacteria</taxon>
        <taxon>Bacillati</taxon>
        <taxon>Actinomycetota</taxon>
        <taxon>Actinomycetes</taxon>
        <taxon>Micrococcales</taxon>
        <taxon>Intrasporangiaceae</taxon>
        <taxon>Phycicoccus</taxon>
    </lineage>
</organism>
<gene>
    <name evidence="1" type="ORF">KC207_12585</name>
</gene>
<comment type="caution">
    <text evidence="1">The sequence shown here is derived from an EMBL/GenBank/DDBJ whole genome shotgun (WGS) entry which is preliminary data.</text>
</comment>
<name>A0A941DAI3_9MICO</name>
<evidence type="ECO:0000313" key="1">
    <source>
        <dbReference type="EMBL" id="MBR7744123.1"/>
    </source>
</evidence>
<dbReference type="SUPFAM" id="SSF141694">
    <property type="entry name" value="AF2212/PG0164-like"/>
    <property type="match status" value="1"/>
</dbReference>
<dbReference type="RefSeq" id="WP_211603495.1">
    <property type="nucleotide sequence ID" value="NZ_JAGSNF010000017.1"/>
</dbReference>
<dbReference type="EMBL" id="JAGSNF010000017">
    <property type="protein sequence ID" value="MBR7744123.1"/>
    <property type="molecule type" value="Genomic_DNA"/>
</dbReference>
<dbReference type="Pfam" id="PF08922">
    <property type="entry name" value="DUF1905"/>
    <property type="match status" value="1"/>
</dbReference>
<protein>
    <submittedName>
        <fullName evidence="1">DUF1905 domain-containing protein</fullName>
    </submittedName>
</protein>
<keyword evidence="2" id="KW-1185">Reference proteome</keyword>
<dbReference type="InterPro" id="IPR015018">
    <property type="entry name" value="DUF1905"/>
</dbReference>